<feature type="domain" description="Transglutaminase-like" evidence="2">
    <location>
        <begin position="172"/>
        <end position="248"/>
    </location>
</feature>
<dbReference type="PANTHER" id="PTHR33490">
    <property type="entry name" value="BLR5614 PROTEIN-RELATED"/>
    <property type="match status" value="1"/>
</dbReference>
<dbReference type="InterPro" id="IPR018667">
    <property type="entry name" value="DUF2126"/>
</dbReference>
<comment type="caution">
    <text evidence="3">The sequence shown here is derived from an EMBL/GenBank/DDBJ whole genome shotgun (WGS) entry which is preliminary data.</text>
</comment>
<dbReference type="Gene3D" id="3.10.620.30">
    <property type="match status" value="1"/>
</dbReference>
<evidence type="ECO:0000313" key="3">
    <source>
        <dbReference type="EMBL" id="NKE48167.1"/>
    </source>
</evidence>
<name>A0ABX1F720_9PROT</name>
<reference evidence="3 4" key="1">
    <citation type="submission" date="2020-03" db="EMBL/GenBank/DDBJ databases">
        <title>Roseomonas selenitidurans sp. nov. isolated from soil.</title>
        <authorList>
            <person name="Liu H."/>
        </authorList>
    </citation>
    <scope>NUCLEOTIDE SEQUENCE [LARGE SCALE GENOMIC DNA]</scope>
    <source>
        <strain evidence="3 4">JCM 15073</strain>
    </source>
</reference>
<dbReference type="EMBL" id="JAAVTX010000008">
    <property type="protein sequence ID" value="NKE48167.1"/>
    <property type="molecule type" value="Genomic_DNA"/>
</dbReference>
<dbReference type="Pfam" id="PF09899">
    <property type="entry name" value="DUF2126"/>
    <property type="match status" value="1"/>
</dbReference>
<gene>
    <name evidence="3" type="ORF">HB662_25535</name>
</gene>
<dbReference type="Proteomes" id="UP000765160">
    <property type="component" value="Unassembled WGS sequence"/>
</dbReference>
<evidence type="ECO:0000259" key="2">
    <source>
        <dbReference type="SMART" id="SM00460"/>
    </source>
</evidence>
<proteinExistence type="predicted"/>
<dbReference type="Pfam" id="PF01841">
    <property type="entry name" value="Transglut_core"/>
    <property type="match status" value="1"/>
</dbReference>
<dbReference type="SMART" id="SM00460">
    <property type="entry name" value="TGc"/>
    <property type="match status" value="1"/>
</dbReference>
<dbReference type="Pfam" id="PF08379">
    <property type="entry name" value="Bact_transglu_N"/>
    <property type="match status" value="1"/>
</dbReference>
<accession>A0ABX1F720</accession>
<organism evidence="3 4">
    <name type="scientific">Falsiroseomonas frigidaquae</name>
    <dbReference type="NCBI Taxonomy" id="487318"/>
    <lineage>
        <taxon>Bacteria</taxon>
        <taxon>Pseudomonadati</taxon>
        <taxon>Pseudomonadota</taxon>
        <taxon>Alphaproteobacteria</taxon>
        <taxon>Acetobacterales</taxon>
        <taxon>Roseomonadaceae</taxon>
        <taxon>Falsiroseomonas</taxon>
    </lineage>
</organism>
<keyword evidence="4" id="KW-1185">Reference proteome</keyword>
<dbReference type="SUPFAM" id="SSF54001">
    <property type="entry name" value="Cysteine proteinases"/>
    <property type="match status" value="1"/>
</dbReference>
<feature type="compositionally biased region" description="Basic and acidic residues" evidence="1">
    <location>
        <begin position="556"/>
        <end position="575"/>
    </location>
</feature>
<dbReference type="InterPro" id="IPR038765">
    <property type="entry name" value="Papain-like_cys_pep_sf"/>
</dbReference>
<protein>
    <submittedName>
        <fullName evidence="3">Transglutaminase family protein</fullName>
    </submittedName>
</protein>
<dbReference type="RefSeq" id="WP_168054277.1">
    <property type="nucleotide sequence ID" value="NZ_JAATJR010000008.1"/>
</dbReference>
<dbReference type="InterPro" id="IPR002931">
    <property type="entry name" value="Transglutaminase-like"/>
</dbReference>
<evidence type="ECO:0000313" key="4">
    <source>
        <dbReference type="Proteomes" id="UP000765160"/>
    </source>
</evidence>
<dbReference type="InterPro" id="IPR013589">
    <property type="entry name" value="Bac_transglu_N"/>
</dbReference>
<sequence>MSIHAALTHRTSYSYDRLVGMSPQLIRLRPAPHCRTPILSYSLDISPKPHFLNWVQDPQGNFIARVVFPERVREFVVTVDLLADMATINPFDFFVEPEAESFPFTYDPVLAQELAPFRRVSAPGPLLEAYLKDIPREAPSTVNYVVDLNQKLSTEIGYIVRMEPGVWTPEEVLANRKGSCRDSGWLLVQILRHLGFAARFVSGYLIQLVPDVKSVTGPVGASSDFTDLHAWCEVYVPGAGWIGLDPTSGLLAGEGHIPLAATPEPASAAAITGGVDEAETEFGFHMEVRRVAQSPRVTKPYTEEDWARIMALGSTVDQALTAGDVRLTVGGEPTFVAEADRDAAEWNTDALGPTKRKLAGRLLRRLQPLWAPGAALTYAQGKWYPGEPLPRWGLHCHWRADGEPVWTDPALLASDDDTGDATPADAAAFAAALAARLGIDAALRMPAREDVHYYLWKEKMLPANVVAEDAKLKDPLERARLARLFGQGLAAEVGSVLPLRRAGVGADRAWESGRWSFRDGELLLVPGDSPIGFRLPLDSLPWASEDSIEAEPEPDPFARREPLQPRREGPARGRVVEQPVPEPGREEPGVVRTALCVEPRGGLLHIFLPPLAVVQDWLDLVAAIEATARETGRRVFLEGYLPPHDPRLLNFSVTPDPGVIEVNIHPSASWAETGARTETLYEEARQIGLAAEKFMLDGRHVGTGGGNHMVMGAATPTDSPFLRRPDLLKSLVGFWHNHPSLSYLFSGLFIGPTSQHPRVDEARGDAVHELETALAQVPKFDPLGGTQVPPWLTDRIFRNLLVDMTGNTHRTEFCIDKMYDPGRAGGRLGLVEFRGFEMQPHWRMSLAQQLLLRALVAGFWQRPYERRLIKWGTRLHDDFMLHHHARQDFSEVIEEVQALGFPVQAEWFEPHFEFRFPKVGAVAVRGMELELRNALEPWHVLGEESAAGGTTRYVDSSVERLQARVTGWVEERFVLACNGAAVPLTPTGTEGEYVAGIRFKAWNPPSALHPTVRAQPPLTFDVWDSWSGRSLGGCQHHVAHPGGRNYQSFPVNANEAEARRRALFFAFGHTPGAMPAPRVLASRATPRTLDLRRHT</sequence>
<evidence type="ECO:0000256" key="1">
    <source>
        <dbReference type="SAM" id="MobiDB-lite"/>
    </source>
</evidence>
<dbReference type="PANTHER" id="PTHR33490:SF1">
    <property type="entry name" value="SLL1233 PROTEIN"/>
    <property type="match status" value="1"/>
</dbReference>
<feature type="region of interest" description="Disordered" evidence="1">
    <location>
        <begin position="546"/>
        <end position="587"/>
    </location>
</feature>